<accession>A0A9D1RSP6</accession>
<dbReference type="InterPro" id="IPR050446">
    <property type="entry name" value="FAD-oxidoreductase/Apoptosis"/>
</dbReference>
<protein>
    <submittedName>
        <fullName evidence="5">NAD(P)/FAD-dependent oxidoreductase</fullName>
    </submittedName>
</protein>
<gene>
    <name evidence="5" type="ORF">H9870_14550</name>
</gene>
<feature type="domain" description="FAD/NAD(P)-binding" evidence="4">
    <location>
        <begin position="10"/>
        <end position="310"/>
    </location>
</feature>
<dbReference type="Proteomes" id="UP000824190">
    <property type="component" value="Unassembled WGS sequence"/>
</dbReference>
<dbReference type="PANTHER" id="PTHR43557">
    <property type="entry name" value="APOPTOSIS-INDUCING FACTOR 1"/>
    <property type="match status" value="1"/>
</dbReference>
<dbReference type="GO" id="GO:0033108">
    <property type="term" value="P:mitochondrial respiratory chain complex assembly"/>
    <property type="evidence" value="ECO:0007669"/>
    <property type="project" value="TreeGrafter"/>
</dbReference>
<dbReference type="InterPro" id="IPR036188">
    <property type="entry name" value="FAD/NAD-bd_sf"/>
</dbReference>
<dbReference type="InterPro" id="IPR023753">
    <property type="entry name" value="FAD/NAD-binding_dom"/>
</dbReference>
<comment type="caution">
    <text evidence="5">The sequence shown here is derived from an EMBL/GenBank/DDBJ whole genome shotgun (WGS) entry which is preliminary data.</text>
</comment>
<dbReference type="EMBL" id="DXGC01000126">
    <property type="protein sequence ID" value="HIW92870.1"/>
    <property type="molecule type" value="Genomic_DNA"/>
</dbReference>
<dbReference type="SUPFAM" id="SSF51905">
    <property type="entry name" value="FAD/NAD(P)-binding domain"/>
    <property type="match status" value="2"/>
</dbReference>
<dbReference type="GO" id="GO:0012501">
    <property type="term" value="P:programmed cell death"/>
    <property type="evidence" value="ECO:0007669"/>
    <property type="project" value="TreeGrafter"/>
</dbReference>
<sequence>MSHHNLQESYDHVIVGGGVAADKAARAITERTPDASILIITRDAEGPVFRPDLTKGLWLDDSTTVEDISLGTSGDTGAQVATGTSVTSIDPSAHTVTIDTGDTSDTVTYGTLLLATGASPKTLDGVDSAADDRVAYIRSVSDYRSLRDKVTAGTRVAVVGGGYIGSEAAVALNAVGATVDLYTPDDRVLGHMFPASITDHLEEVYAAKGVTVHHGFLLDRVDTNGDELSLDPSEGDAVTADVAVIGFGSVLETGLAQDAGLALEGGGVAVDVSLSTSADDVYAAGDIAVFTDPLLGRRHVEHVDNAEQSGTVAGTNMAGGAESYEYTPLFFSDIFDDGYEAVGTLSTEMDVVEDWNDDRTAAVVYYLDDGVVQGVLLWNTWDSVPAARKILSASKDGALSVDDLPGSIPVGDGE</sequence>
<evidence type="ECO:0000313" key="6">
    <source>
        <dbReference type="Proteomes" id="UP000824190"/>
    </source>
</evidence>
<dbReference type="SUPFAM" id="SSF55424">
    <property type="entry name" value="FAD/NAD-linked reductases, dimerisation (C-terminal) domain"/>
    <property type="match status" value="1"/>
</dbReference>
<dbReference type="Pfam" id="PF07992">
    <property type="entry name" value="Pyr_redox_2"/>
    <property type="match status" value="1"/>
</dbReference>
<evidence type="ECO:0000256" key="2">
    <source>
        <dbReference type="ARBA" id="ARBA00022827"/>
    </source>
</evidence>
<keyword evidence="1" id="KW-0285">Flavoprotein</keyword>
<evidence type="ECO:0000256" key="3">
    <source>
        <dbReference type="ARBA" id="ARBA00023002"/>
    </source>
</evidence>
<dbReference type="GO" id="GO:0005737">
    <property type="term" value="C:cytoplasm"/>
    <property type="evidence" value="ECO:0007669"/>
    <property type="project" value="TreeGrafter"/>
</dbReference>
<keyword evidence="3" id="KW-0560">Oxidoreductase</keyword>
<proteinExistence type="predicted"/>
<reference evidence="5" key="2">
    <citation type="submission" date="2021-04" db="EMBL/GenBank/DDBJ databases">
        <authorList>
            <person name="Gilroy R."/>
        </authorList>
    </citation>
    <scope>NUCLEOTIDE SEQUENCE</scope>
    <source>
        <strain evidence="5">CHK32-1732</strain>
    </source>
</reference>
<dbReference type="Gene3D" id="3.50.50.60">
    <property type="entry name" value="FAD/NAD(P)-binding domain"/>
    <property type="match status" value="2"/>
</dbReference>
<dbReference type="SMART" id="SM01353">
    <property type="entry name" value="AIF_C"/>
    <property type="match status" value="1"/>
</dbReference>
<reference evidence="5" key="1">
    <citation type="journal article" date="2021" name="PeerJ">
        <title>Extensive microbial diversity within the chicken gut microbiome revealed by metagenomics and culture.</title>
        <authorList>
            <person name="Gilroy R."/>
            <person name="Ravi A."/>
            <person name="Getino M."/>
            <person name="Pursley I."/>
            <person name="Horton D.L."/>
            <person name="Alikhan N.F."/>
            <person name="Baker D."/>
            <person name="Gharbi K."/>
            <person name="Hall N."/>
            <person name="Watson M."/>
            <person name="Adriaenssens E.M."/>
            <person name="Foster-Nyarko E."/>
            <person name="Jarju S."/>
            <person name="Secka A."/>
            <person name="Antonio M."/>
            <person name="Oren A."/>
            <person name="Chaudhuri R.R."/>
            <person name="La Ragione R."/>
            <person name="Hildebrand F."/>
            <person name="Pallen M.J."/>
        </authorList>
    </citation>
    <scope>NUCLEOTIDE SEQUENCE</scope>
    <source>
        <strain evidence="5">CHK32-1732</strain>
    </source>
</reference>
<dbReference type="GO" id="GO:0071949">
    <property type="term" value="F:FAD binding"/>
    <property type="evidence" value="ECO:0007669"/>
    <property type="project" value="TreeGrafter"/>
</dbReference>
<dbReference type="InterPro" id="IPR016156">
    <property type="entry name" value="FAD/NAD-linked_Rdtase_dimer_sf"/>
</dbReference>
<dbReference type="Gene3D" id="3.30.390.30">
    <property type="match status" value="1"/>
</dbReference>
<name>A0A9D1RSP6_9CORY</name>
<organism evidence="5 6">
    <name type="scientific">Candidatus Corynebacterium avicola</name>
    <dbReference type="NCBI Taxonomy" id="2838527"/>
    <lineage>
        <taxon>Bacteria</taxon>
        <taxon>Bacillati</taxon>
        <taxon>Actinomycetota</taxon>
        <taxon>Actinomycetes</taxon>
        <taxon>Mycobacteriales</taxon>
        <taxon>Corynebacteriaceae</taxon>
        <taxon>Corynebacterium</taxon>
    </lineage>
</organism>
<evidence type="ECO:0000259" key="4">
    <source>
        <dbReference type="Pfam" id="PF07992"/>
    </source>
</evidence>
<dbReference type="AlphaFoldDB" id="A0A9D1RSP6"/>
<dbReference type="PANTHER" id="PTHR43557:SF4">
    <property type="entry name" value="APOPTOSIS-INDUCING FACTOR 1, MITOCHONDRIAL"/>
    <property type="match status" value="1"/>
</dbReference>
<dbReference type="PRINTS" id="PR00368">
    <property type="entry name" value="FADPNR"/>
</dbReference>
<dbReference type="GO" id="GO:0016174">
    <property type="term" value="F:NAD(P)H oxidase H2O2-forming activity"/>
    <property type="evidence" value="ECO:0007669"/>
    <property type="project" value="TreeGrafter"/>
</dbReference>
<evidence type="ECO:0000256" key="1">
    <source>
        <dbReference type="ARBA" id="ARBA00022630"/>
    </source>
</evidence>
<dbReference type="PRINTS" id="PR00411">
    <property type="entry name" value="PNDRDTASEI"/>
</dbReference>
<evidence type="ECO:0000313" key="5">
    <source>
        <dbReference type="EMBL" id="HIW92870.1"/>
    </source>
</evidence>
<keyword evidence="2" id="KW-0274">FAD</keyword>